<feature type="domain" description="Exoribonuclease phosphorolytic" evidence="2">
    <location>
        <begin position="10"/>
        <end position="67"/>
    </location>
</feature>
<dbReference type="InterPro" id="IPR020568">
    <property type="entry name" value="Ribosomal_Su5_D2-typ_SF"/>
</dbReference>
<dbReference type="InterPro" id="IPR001247">
    <property type="entry name" value="ExoRNase_PH_dom1"/>
</dbReference>
<dbReference type="Proteomes" id="UP000574717">
    <property type="component" value="Unassembled WGS sequence"/>
</dbReference>
<comment type="caution">
    <text evidence="3">The sequence shown here is derived from an EMBL/GenBank/DDBJ whole genome shotgun (WGS) entry which is preliminary data.</text>
</comment>
<protein>
    <submittedName>
        <fullName evidence="3">Ribonuclease PH</fullName>
    </submittedName>
</protein>
<evidence type="ECO:0000259" key="2">
    <source>
        <dbReference type="Pfam" id="PF01138"/>
    </source>
</evidence>
<proteinExistence type="inferred from homology"/>
<dbReference type="PANTHER" id="PTHR11953">
    <property type="entry name" value="EXOSOME COMPLEX COMPONENT"/>
    <property type="match status" value="1"/>
</dbReference>
<dbReference type="GO" id="GO:0003723">
    <property type="term" value="F:RNA binding"/>
    <property type="evidence" value="ECO:0007669"/>
    <property type="project" value="TreeGrafter"/>
</dbReference>
<comment type="similarity">
    <text evidence="1">Belongs to the RNase PH family.</text>
</comment>
<evidence type="ECO:0000313" key="3">
    <source>
        <dbReference type="EMBL" id="GFP19978.1"/>
    </source>
</evidence>
<dbReference type="Pfam" id="PF01138">
    <property type="entry name" value="RNase_PH"/>
    <property type="match status" value="1"/>
</dbReference>
<evidence type="ECO:0000256" key="1">
    <source>
        <dbReference type="ARBA" id="ARBA00006678"/>
    </source>
</evidence>
<dbReference type="GO" id="GO:0016075">
    <property type="term" value="P:rRNA catabolic process"/>
    <property type="evidence" value="ECO:0007669"/>
    <property type="project" value="TreeGrafter"/>
</dbReference>
<name>A0A6V8NI89_9ACTN</name>
<dbReference type="InterPro" id="IPR027408">
    <property type="entry name" value="PNPase/RNase_PH_dom_sf"/>
</dbReference>
<dbReference type="InterPro" id="IPR050080">
    <property type="entry name" value="RNase_PH"/>
</dbReference>
<dbReference type="AlphaFoldDB" id="A0A6V8NI89"/>
<reference evidence="3 4" key="1">
    <citation type="journal article" date="2020" name="Front. Microbiol.">
        <title>Single-cell genomics of novel Actinobacteria with the Wood-Ljungdahl pathway discovered in a serpentinizing system.</title>
        <authorList>
            <person name="Merino N."/>
            <person name="Kawai M."/>
            <person name="Boyd E.S."/>
            <person name="Colman D.R."/>
            <person name="McGlynn S.E."/>
            <person name="Nealson K.H."/>
            <person name="Kurokawa K."/>
            <person name="Hongoh Y."/>
        </authorList>
    </citation>
    <scope>NUCLEOTIDE SEQUENCE [LARGE SCALE GENOMIC DNA]</scope>
    <source>
        <strain evidence="3 4">S03</strain>
    </source>
</reference>
<feature type="non-terminal residue" evidence="3">
    <location>
        <position position="67"/>
    </location>
</feature>
<organism evidence="3 4">
    <name type="scientific">Candidatus Hakubella thermalkaliphila</name>
    <dbReference type="NCBI Taxonomy" id="2754717"/>
    <lineage>
        <taxon>Bacteria</taxon>
        <taxon>Bacillati</taxon>
        <taxon>Actinomycetota</taxon>
        <taxon>Actinomycetota incertae sedis</taxon>
        <taxon>Candidatus Hakubellales</taxon>
        <taxon>Candidatus Hakubellaceae</taxon>
        <taxon>Candidatus Hakubella</taxon>
    </lineage>
</organism>
<accession>A0A6V8NI89</accession>
<gene>
    <name evidence="3" type="ORF">HKBW3S03_01482</name>
</gene>
<dbReference type="EMBL" id="BLRU01000198">
    <property type="protein sequence ID" value="GFP19978.1"/>
    <property type="molecule type" value="Genomic_DNA"/>
</dbReference>
<dbReference type="PANTHER" id="PTHR11953:SF0">
    <property type="entry name" value="EXOSOME COMPLEX COMPONENT RRP41"/>
    <property type="match status" value="1"/>
</dbReference>
<evidence type="ECO:0000313" key="4">
    <source>
        <dbReference type="Proteomes" id="UP000574717"/>
    </source>
</evidence>
<dbReference type="SUPFAM" id="SSF54211">
    <property type="entry name" value="Ribosomal protein S5 domain 2-like"/>
    <property type="match status" value="1"/>
</dbReference>
<sequence length="67" mass="7503">MREDGRRPAELRPLKITTEFLKHPEGSVLIDVGHTRVICTATVEEKIPPFLRGSGKGWVTAEYAMLP</sequence>
<dbReference type="Gene3D" id="3.30.230.70">
    <property type="entry name" value="GHMP Kinase, N-terminal domain"/>
    <property type="match status" value="1"/>
</dbReference>